<dbReference type="AlphaFoldDB" id="A0AA86QBD2"/>
<evidence type="ECO:0000313" key="2">
    <source>
        <dbReference type="EMBL" id="CAI9949832.1"/>
    </source>
</evidence>
<comment type="caution">
    <text evidence="2">The sequence shown here is derived from an EMBL/GenBank/DDBJ whole genome shotgun (WGS) entry which is preliminary data.</text>
</comment>
<name>A0AA86QBD2_9EUKA</name>
<feature type="compositionally biased region" description="Basic and acidic residues" evidence="1">
    <location>
        <begin position="35"/>
        <end position="45"/>
    </location>
</feature>
<evidence type="ECO:0000256" key="1">
    <source>
        <dbReference type="SAM" id="MobiDB-lite"/>
    </source>
</evidence>
<reference evidence="2" key="1">
    <citation type="submission" date="2023-06" db="EMBL/GenBank/DDBJ databases">
        <authorList>
            <person name="Kurt Z."/>
        </authorList>
    </citation>
    <scope>NUCLEOTIDE SEQUENCE</scope>
</reference>
<evidence type="ECO:0000313" key="5">
    <source>
        <dbReference type="EMBL" id="CAL6081773.1"/>
    </source>
</evidence>
<dbReference type="EMBL" id="CAXDID020000355">
    <property type="protein sequence ID" value="CAL6081773.1"/>
    <property type="molecule type" value="Genomic_DNA"/>
</dbReference>
<evidence type="ECO:0000313" key="4">
    <source>
        <dbReference type="EMBL" id="CAL6079506.1"/>
    </source>
</evidence>
<feature type="region of interest" description="Disordered" evidence="1">
    <location>
        <begin position="35"/>
        <end position="56"/>
    </location>
</feature>
<dbReference type="Proteomes" id="UP001642409">
    <property type="component" value="Unassembled WGS sequence"/>
</dbReference>
<evidence type="ECO:0000313" key="3">
    <source>
        <dbReference type="EMBL" id="CAI9974551.1"/>
    </source>
</evidence>
<reference evidence="4 6" key="2">
    <citation type="submission" date="2024-07" db="EMBL/GenBank/DDBJ databases">
        <authorList>
            <person name="Akdeniz Z."/>
        </authorList>
    </citation>
    <scope>NUCLEOTIDE SEQUENCE [LARGE SCALE GENOMIC DNA]</scope>
</reference>
<keyword evidence="6" id="KW-1185">Reference proteome</keyword>
<evidence type="ECO:0000313" key="6">
    <source>
        <dbReference type="Proteomes" id="UP001642409"/>
    </source>
</evidence>
<dbReference type="EMBL" id="CATOUU010000804">
    <property type="protein sequence ID" value="CAI9949832.1"/>
    <property type="molecule type" value="Genomic_DNA"/>
</dbReference>
<dbReference type="EMBL" id="CATOUU010001149">
    <property type="protein sequence ID" value="CAI9974551.1"/>
    <property type="molecule type" value="Genomic_DNA"/>
</dbReference>
<proteinExistence type="predicted"/>
<accession>A0AA86QBD2</accession>
<organism evidence="2">
    <name type="scientific">Hexamita inflata</name>
    <dbReference type="NCBI Taxonomy" id="28002"/>
    <lineage>
        <taxon>Eukaryota</taxon>
        <taxon>Metamonada</taxon>
        <taxon>Diplomonadida</taxon>
        <taxon>Hexamitidae</taxon>
        <taxon>Hexamitinae</taxon>
        <taxon>Hexamita</taxon>
    </lineage>
</organism>
<gene>
    <name evidence="2" type="ORF">HINF_LOCUS37477</name>
    <name evidence="4" type="ORF">HINF_LOCUS59419</name>
    <name evidence="5" type="ORF">HINF_LOCUS60565</name>
    <name evidence="3" type="ORF">HINF_LOCUS62196</name>
</gene>
<protein>
    <submittedName>
        <fullName evidence="4">Hypothetical_protein</fullName>
    </submittedName>
</protein>
<sequence>MQQNPQQAYYAALYREYVNSTDAIYGLSFRSARSTSEKAKDEKAKPSSCPVENTQTNPSFFEIQTDASTDLSAIQTQPNETMCRGQKRTVSDDSRLVHAIGECGQFDYKRVSAKVGLPINIVIQQAADLFQRIDKEAVTREQWKTLSGRVDISEFRVSRYCEASALSASDFQKVTDIFKAAFSLTSSTAFSLVYCCGKFGIAKTAMVTIVQQLLDGRL</sequence>
<dbReference type="EMBL" id="CAXDID020000340">
    <property type="protein sequence ID" value="CAL6079506.1"/>
    <property type="molecule type" value="Genomic_DNA"/>
</dbReference>